<feature type="non-terminal residue" evidence="11">
    <location>
        <position position="82"/>
    </location>
</feature>
<dbReference type="GO" id="GO:0042956">
    <property type="term" value="P:maltodextrin transmembrane transport"/>
    <property type="evidence" value="ECO:0007669"/>
    <property type="project" value="TreeGrafter"/>
</dbReference>
<dbReference type="GO" id="GO:0005886">
    <property type="term" value="C:plasma membrane"/>
    <property type="evidence" value="ECO:0007669"/>
    <property type="project" value="UniProtKB-SubCell"/>
</dbReference>
<evidence type="ECO:0000256" key="2">
    <source>
        <dbReference type="ARBA" id="ARBA00009047"/>
    </source>
</evidence>
<dbReference type="SUPFAM" id="SSF161098">
    <property type="entry name" value="MetI-like"/>
    <property type="match status" value="1"/>
</dbReference>
<evidence type="ECO:0000256" key="3">
    <source>
        <dbReference type="ARBA" id="ARBA00022448"/>
    </source>
</evidence>
<keyword evidence="8 9" id="KW-0472">Membrane</keyword>
<dbReference type="Gene3D" id="1.10.3720.10">
    <property type="entry name" value="MetI-like"/>
    <property type="match status" value="1"/>
</dbReference>
<reference evidence="11" key="1">
    <citation type="journal article" date="2014" name="Front. Microbiol.">
        <title>High frequency of phylogenetically diverse reductive dehalogenase-homologous genes in deep subseafloor sedimentary metagenomes.</title>
        <authorList>
            <person name="Kawai M."/>
            <person name="Futagami T."/>
            <person name="Toyoda A."/>
            <person name="Takaki Y."/>
            <person name="Nishi S."/>
            <person name="Hori S."/>
            <person name="Arai W."/>
            <person name="Tsubouchi T."/>
            <person name="Morono Y."/>
            <person name="Uchiyama I."/>
            <person name="Ito T."/>
            <person name="Fujiyama A."/>
            <person name="Inagaki F."/>
            <person name="Takami H."/>
        </authorList>
    </citation>
    <scope>NUCLEOTIDE SEQUENCE</scope>
    <source>
        <strain evidence="11">Expedition CK06-06</strain>
    </source>
</reference>
<dbReference type="PANTHER" id="PTHR32243:SF50">
    <property type="entry name" value="MALTOSE_MALTODEXTRIN TRANSPORT SYSTEM PERMEASE PROTEIN MALG"/>
    <property type="match status" value="1"/>
</dbReference>
<comment type="caution">
    <text evidence="11">The sequence shown here is derived from an EMBL/GenBank/DDBJ whole genome shotgun (WGS) entry which is preliminary data.</text>
</comment>
<evidence type="ECO:0000256" key="9">
    <source>
        <dbReference type="SAM" id="Phobius"/>
    </source>
</evidence>
<dbReference type="EMBL" id="BARU01019619">
    <property type="protein sequence ID" value="GAH54831.1"/>
    <property type="molecule type" value="Genomic_DNA"/>
</dbReference>
<evidence type="ECO:0000259" key="10">
    <source>
        <dbReference type="PROSITE" id="PS50928"/>
    </source>
</evidence>
<dbReference type="InterPro" id="IPR035906">
    <property type="entry name" value="MetI-like_sf"/>
</dbReference>
<evidence type="ECO:0000256" key="6">
    <source>
        <dbReference type="ARBA" id="ARBA00022692"/>
    </source>
</evidence>
<dbReference type="GO" id="GO:0015423">
    <property type="term" value="F:ABC-type maltose transporter activity"/>
    <property type="evidence" value="ECO:0007669"/>
    <property type="project" value="TreeGrafter"/>
</dbReference>
<name>X1GA92_9ZZZZ</name>
<feature type="domain" description="ABC transmembrane type-1" evidence="10">
    <location>
        <begin position="1"/>
        <end position="82"/>
    </location>
</feature>
<keyword evidence="5" id="KW-0762">Sugar transport</keyword>
<dbReference type="AlphaFoldDB" id="X1GA92"/>
<dbReference type="Pfam" id="PF00528">
    <property type="entry name" value="BPD_transp_1"/>
    <property type="match status" value="1"/>
</dbReference>
<feature type="transmembrane region" description="Helical" evidence="9">
    <location>
        <begin position="55"/>
        <end position="77"/>
    </location>
</feature>
<evidence type="ECO:0000256" key="1">
    <source>
        <dbReference type="ARBA" id="ARBA00004651"/>
    </source>
</evidence>
<dbReference type="InterPro" id="IPR050901">
    <property type="entry name" value="BP-dep_ABC_trans_perm"/>
</dbReference>
<proteinExistence type="inferred from homology"/>
<protein>
    <recommendedName>
        <fullName evidence="10">ABC transmembrane type-1 domain-containing protein</fullName>
    </recommendedName>
</protein>
<feature type="transmembrane region" description="Helical" evidence="9">
    <location>
        <begin position="27"/>
        <end position="49"/>
    </location>
</feature>
<evidence type="ECO:0000256" key="5">
    <source>
        <dbReference type="ARBA" id="ARBA00022597"/>
    </source>
</evidence>
<gene>
    <name evidence="11" type="ORF">S03H2_32290</name>
</gene>
<keyword evidence="6 9" id="KW-0812">Transmembrane</keyword>
<evidence type="ECO:0000313" key="11">
    <source>
        <dbReference type="EMBL" id="GAH54831.1"/>
    </source>
</evidence>
<organism evidence="11">
    <name type="scientific">marine sediment metagenome</name>
    <dbReference type="NCBI Taxonomy" id="412755"/>
    <lineage>
        <taxon>unclassified sequences</taxon>
        <taxon>metagenomes</taxon>
        <taxon>ecological metagenomes</taxon>
    </lineage>
</organism>
<accession>X1GA92</accession>
<comment type="subcellular location">
    <subcellularLocation>
        <location evidence="1">Cell membrane</location>
        <topology evidence="1">Multi-pass membrane protein</topology>
    </subcellularLocation>
</comment>
<evidence type="ECO:0000256" key="8">
    <source>
        <dbReference type="ARBA" id="ARBA00023136"/>
    </source>
</evidence>
<sequence>MIKGFFDTVPWDIERSAMIDGCTRFQLWYKIFLPLIKPGIGAVFIWGFLFAWHDFIYVYTLLPGTVPLLSTLVQGLLATEVV</sequence>
<comment type="similarity">
    <text evidence="2">Belongs to the binding-protein-dependent transport system permease family. MalFG subfamily.</text>
</comment>
<dbReference type="InterPro" id="IPR000515">
    <property type="entry name" value="MetI-like"/>
</dbReference>
<evidence type="ECO:0000256" key="4">
    <source>
        <dbReference type="ARBA" id="ARBA00022475"/>
    </source>
</evidence>
<keyword evidence="7 9" id="KW-1133">Transmembrane helix</keyword>
<evidence type="ECO:0000256" key="7">
    <source>
        <dbReference type="ARBA" id="ARBA00022989"/>
    </source>
</evidence>
<dbReference type="PROSITE" id="PS50928">
    <property type="entry name" value="ABC_TM1"/>
    <property type="match status" value="1"/>
</dbReference>
<dbReference type="PANTHER" id="PTHR32243">
    <property type="entry name" value="MALTOSE TRANSPORT SYSTEM PERMEASE-RELATED"/>
    <property type="match status" value="1"/>
</dbReference>
<keyword evidence="4" id="KW-1003">Cell membrane</keyword>
<keyword evidence="3" id="KW-0813">Transport</keyword>
<dbReference type="CDD" id="cd06261">
    <property type="entry name" value="TM_PBP2"/>
    <property type="match status" value="1"/>
</dbReference>